<evidence type="ECO:0000313" key="4">
    <source>
        <dbReference type="EMBL" id="KAH8009000.1"/>
    </source>
</evidence>
<keyword evidence="5" id="KW-1185">Reference proteome</keyword>
<organism evidence="4 5">
    <name type="scientific">Rhipicephalus microplus</name>
    <name type="common">Cattle tick</name>
    <name type="synonym">Boophilus microplus</name>
    <dbReference type="NCBI Taxonomy" id="6941"/>
    <lineage>
        <taxon>Eukaryota</taxon>
        <taxon>Metazoa</taxon>
        <taxon>Ecdysozoa</taxon>
        <taxon>Arthropoda</taxon>
        <taxon>Chelicerata</taxon>
        <taxon>Arachnida</taxon>
        <taxon>Acari</taxon>
        <taxon>Parasitiformes</taxon>
        <taxon>Ixodida</taxon>
        <taxon>Ixodoidea</taxon>
        <taxon>Ixodidae</taxon>
        <taxon>Rhipicephalinae</taxon>
        <taxon>Rhipicephalus</taxon>
        <taxon>Boophilus</taxon>
    </lineage>
</organism>
<dbReference type="VEuPathDB" id="VectorBase:LOC119167700"/>
<dbReference type="InterPro" id="IPR048367">
    <property type="entry name" value="TNP-like_RNaseH_C"/>
</dbReference>
<gene>
    <name evidence="4" type="ORF">HPB51_008930</name>
</gene>
<dbReference type="PANTHER" id="PTHR47577">
    <property type="entry name" value="THAP DOMAIN-CONTAINING PROTEIN 6"/>
    <property type="match status" value="1"/>
</dbReference>
<evidence type="ECO:0008006" key="6">
    <source>
        <dbReference type="Google" id="ProtNLM"/>
    </source>
</evidence>
<dbReference type="Pfam" id="PF21788">
    <property type="entry name" value="TNP-like_GBD"/>
    <property type="match status" value="1"/>
</dbReference>
<evidence type="ECO:0000313" key="5">
    <source>
        <dbReference type="Proteomes" id="UP000821866"/>
    </source>
</evidence>
<dbReference type="PANTHER" id="PTHR47577:SF2">
    <property type="entry name" value="THAP DOMAIN CONTAINING 9"/>
    <property type="match status" value="1"/>
</dbReference>
<dbReference type="Pfam" id="PF21787">
    <property type="entry name" value="TNP-like_RNaseH_N"/>
    <property type="match status" value="1"/>
</dbReference>
<dbReference type="Proteomes" id="UP000821866">
    <property type="component" value="Chromosome 9"/>
</dbReference>
<evidence type="ECO:0000259" key="3">
    <source>
        <dbReference type="Pfam" id="PF21789"/>
    </source>
</evidence>
<name>A0A9J6D4L5_RHIMP</name>
<evidence type="ECO:0000259" key="2">
    <source>
        <dbReference type="Pfam" id="PF21788"/>
    </source>
</evidence>
<feature type="domain" description="Transposable element P transposase-like RNase H" evidence="1">
    <location>
        <begin position="40"/>
        <end position="172"/>
    </location>
</feature>
<comment type="caution">
    <text evidence="4">The sequence shown here is derived from an EMBL/GenBank/DDBJ whole genome shotgun (WGS) entry which is preliminary data.</text>
</comment>
<accession>A0A9J6D4L5</accession>
<dbReference type="Pfam" id="PF21789">
    <property type="entry name" value="TNP-like_RNaseH_C"/>
    <property type="match status" value="1"/>
</dbReference>
<feature type="domain" description="Transposable element P transposase-like GTP-binding insertion" evidence="2">
    <location>
        <begin position="202"/>
        <end position="305"/>
    </location>
</feature>
<sequence length="632" mass="71447">MTCLLLRISSPRAYRLMSKMKLMPLRTTTRQRQMMKGMPCEFGFNKVSLDSIGAFMKNKARVQCYGTLVLDEMKVREVVAFNKSTYKVDGFVDYGNGHDSETTADHALVLMFVPLFHSWVQPIASFATRHAASGRVLARLVLEAILQCNNATVVAVISDGASTNKAMWSCFGIKGKLHEPKHRVDHPCVPDQQPYFLCYVPHIIKCIRNHLMRHKYGMIGEHKINFDPYRRLQEVDGKQQLWVVLKLTKEHVSPDNLRKMNLFSRSTAIRLKVYLWLEEPDLKDCHGTAQFTLMVNNLFDALNVKLPKFGITSSSKEVEEFLDAVNTTEENHITNGTVMFASQVTMESLRVTLASVRDLITDLLSKGARYVLTGKLNEDPLEKFFGVTRSYGGDEDHPTLISFAHIYRLLSLYTPISTCVTGNVSYEQTFVLATVANSMKRGRKDTLSSHERLQEAIRAKLAEISSTAQNETPTPPDHGYSTPAAQDCVIYYLCGYLVHSYLKHQRCSDCVRNIQSENAECPEAFLTLEREFKHESLKLPSASNCMFRGIEAKISDELQKNRLCSETFWSLLDALEDCDITSVGCSVHKATTTAELLHSYIVLRLHFAARDTCKSFSSSEKVASARKKVKLM</sequence>
<dbReference type="InterPro" id="IPR048365">
    <property type="entry name" value="TNP-like_RNaseH_N"/>
</dbReference>
<feature type="domain" description="Transposable element P transposase-like RNase H C-terminal" evidence="3">
    <location>
        <begin position="375"/>
        <end position="408"/>
    </location>
</feature>
<dbReference type="EMBL" id="JABSTU010000011">
    <property type="protein sequence ID" value="KAH8009000.1"/>
    <property type="molecule type" value="Genomic_DNA"/>
</dbReference>
<evidence type="ECO:0000259" key="1">
    <source>
        <dbReference type="Pfam" id="PF21787"/>
    </source>
</evidence>
<protein>
    <recommendedName>
        <fullName evidence="6">Transposable element</fullName>
    </recommendedName>
</protein>
<dbReference type="AlphaFoldDB" id="A0A9J6D4L5"/>
<reference evidence="4" key="1">
    <citation type="journal article" date="2020" name="Cell">
        <title>Large-Scale Comparative Analyses of Tick Genomes Elucidate Their Genetic Diversity and Vector Capacities.</title>
        <authorList>
            <consortium name="Tick Genome and Microbiome Consortium (TIGMIC)"/>
            <person name="Jia N."/>
            <person name="Wang J."/>
            <person name="Shi W."/>
            <person name="Du L."/>
            <person name="Sun Y."/>
            <person name="Zhan W."/>
            <person name="Jiang J.F."/>
            <person name="Wang Q."/>
            <person name="Zhang B."/>
            <person name="Ji P."/>
            <person name="Bell-Sakyi L."/>
            <person name="Cui X.M."/>
            <person name="Yuan T.T."/>
            <person name="Jiang B.G."/>
            <person name="Yang W.F."/>
            <person name="Lam T.T."/>
            <person name="Chang Q.C."/>
            <person name="Ding S.J."/>
            <person name="Wang X.J."/>
            <person name="Zhu J.G."/>
            <person name="Ruan X.D."/>
            <person name="Zhao L."/>
            <person name="Wei J.T."/>
            <person name="Ye R.Z."/>
            <person name="Que T.C."/>
            <person name="Du C.H."/>
            <person name="Zhou Y.H."/>
            <person name="Cheng J.X."/>
            <person name="Dai P.F."/>
            <person name="Guo W.B."/>
            <person name="Han X.H."/>
            <person name="Huang E.J."/>
            <person name="Li L.F."/>
            <person name="Wei W."/>
            <person name="Gao Y.C."/>
            <person name="Liu J.Z."/>
            <person name="Shao H.Z."/>
            <person name="Wang X."/>
            <person name="Wang C.C."/>
            <person name="Yang T.C."/>
            <person name="Huo Q.B."/>
            <person name="Li W."/>
            <person name="Chen H.Y."/>
            <person name="Chen S.E."/>
            <person name="Zhou L.G."/>
            <person name="Ni X.B."/>
            <person name="Tian J.H."/>
            <person name="Sheng Y."/>
            <person name="Liu T."/>
            <person name="Pan Y.S."/>
            <person name="Xia L.Y."/>
            <person name="Li J."/>
            <person name="Zhao F."/>
            <person name="Cao W.C."/>
        </authorList>
    </citation>
    <scope>NUCLEOTIDE SEQUENCE</scope>
    <source>
        <strain evidence="4">Rmic-2018</strain>
    </source>
</reference>
<dbReference type="InterPro" id="IPR048366">
    <property type="entry name" value="TNP-like_GBD"/>
</dbReference>
<proteinExistence type="predicted"/>
<reference evidence="4" key="2">
    <citation type="submission" date="2021-09" db="EMBL/GenBank/DDBJ databases">
        <authorList>
            <person name="Jia N."/>
            <person name="Wang J."/>
            <person name="Shi W."/>
            <person name="Du L."/>
            <person name="Sun Y."/>
            <person name="Zhan W."/>
            <person name="Jiang J."/>
            <person name="Wang Q."/>
            <person name="Zhang B."/>
            <person name="Ji P."/>
            <person name="Sakyi L.B."/>
            <person name="Cui X."/>
            <person name="Yuan T."/>
            <person name="Jiang B."/>
            <person name="Yang W."/>
            <person name="Lam T.T.-Y."/>
            <person name="Chang Q."/>
            <person name="Ding S."/>
            <person name="Wang X."/>
            <person name="Zhu J."/>
            <person name="Ruan X."/>
            <person name="Zhao L."/>
            <person name="Wei J."/>
            <person name="Que T."/>
            <person name="Du C."/>
            <person name="Cheng J."/>
            <person name="Dai P."/>
            <person name="Han X."/>
            <person name="Huang E."/>
            <person name="Gao Y."/>
            <person name="Liu J."/>
            <person name="Shao H."/>
            <person name="Ye R."/>
            <person name="Li L."/>
            <person name="Wei W."/>
            <person name="Wang X."/>
            <person name="Wang C."/>
            <person name="Huo Q."/>
            <person name="Li W."/>
            <person name="Guo W."/>
            <person name="Chen H."/>
            <person name="Chen S."/>
            <person name="Zhou L."/>
            <person name="Zhou L."/>
            <person name="Ni X."/>
            <person name="Tian J."/>
            <person name="Zhou Y."/>
            <person name="Sheng Y."/>
            <person name="Liu T."/>
            <person name="Pan Y."/>
            <person name="Xia L."/>
            <person name="Li J."/>
            <person name="Zhao F."/>
            <person name="Cao W."/>
        </authorList>
    </citation>
    <scope>NUCLEOTIDE SEQUENCE</scope>
    <source>
        <strain evidence="4">Rmic-2018</strain>
        <tissue evidence="4">Larvae</tissue>
    </source>
</reference>